<reference evidence="13" key="1">
    <citation type="submission" date="2016-06" db="UniProtKB">
        <authorList>
            <consortium name="WormBaseParasite"/>
        </authorList>
    </citation>
    <scope>IDENTIFICATION</scope>
</reference>
<comment type="subcellular location">
    <subcellularLocation>
        <location evidence="1 8">Nucleus</location>
    </subcellularLocation>
</comment>
<feature type="compositionally biased region" description="Low complexity" evidence="10">
    <location>
        <begin position="258"/>
        <end position="272"/>
    </location>
</feature>
<dbReference type="InterPro" id="IPR019258">
    <property type="entry name" value="Mediator_Med4"/>
</dbReference>
<feature type="compositionally biased region" description="Low complexity" evidence="10">
    <location>
        <begin position="289"/>
        <end position="304"/>
    </location>
</feature>
<evidence type="ECO:0000256" key="4">
    <source>
        <dbReference type="ARBA" id="ARBA00023015"/>
    </source>
</evidence>
<evidence type="ECO:0000313" key="13">
    <source>
        <dbReference type="WBParaSite" id="TCNE_0000079001-mRNA-1"/>
    </source>
</evidence>
<evidence type="ECO:0000256" key="2">
    <source>
        <dbReference type="ARBA" id="ARBA00009626"/>
    </source>
</evidence>
<feature type="compositionally biased region" description="Low complexity" evidence="10">
    <location>
        <begin position="199"/>
        <end position="217"/>
    </location>
</feature>
<evidence type="ECO:0000256" key="5">
    <source>
        <dbReference type="ARBA" id="ARBA00023163"/>
    </source>
</evidence>
<evidence type="ECO:0000256" key="9">
    <source>
        <dbReference type="SAM" id="Coils"/>
    </source>
</evidence>
<accession>A0A183TX21</accession>
<feature type="compositionally biased region" description="Low complexity" evidence="10">
    <location>
        <begin position="226"/>
        <end position="244"/>
    </location>
</feature>
<feature type="coiled-coil region" evidence="9">
    <location>
        <begin position="39"/>
        <end position="90"/>
    </location>
</feature>
<comment type="function">
    <text evidence="8">Component of the Mediator complex, a coactivator involved in the regulated transcription of nearly all RNA polymerase II-dependent genes. Mediator functions as a bridge to convey information from gene-specific regulatory proteins to the basal RNA polymerase II transcription machinery. Mediator is recruited to promoters by direct interactions with regulatory proteins and serves as a scaffold for the assembly of a functional preinitiation complex with RNA polymerase II and the general transcription factors.</text>
</comment>
<name>A0A183TX21_TOXCA</name>
<dbReference type="Pfam" id="PF10018">
    <property type="entry name" value="Med4"/>
    <property type="match status" value="1"/>
</dbReference>
<protein>
    <recommendedName>
        <fullName evidence="3 8">Mediator of RNA polymerase II transcription subunit 4</fullName>
    </recommendedName>
    <alternativeName>
        <fullName evidence="7 8">Mediator complex subunit 4</fullName>
    </alternativeName>
</protein>
<gene>
    <name evidence="8" type="primary">MED4</name>
    <name evidence="11" type="ORF">TCNE_LOCUS791</name>
</gene>
<organism evidence="12 13">
    <name type="scientific">Toxocara canis</name>
    <name type="common">Canine roundworm</name>
    <dbReference type="NCBI Taxonomy" id="6265"/>
    <lineage>
        <taxon>Eukaryota</taxon>
        <taxon>Metazoa</taxon>
        <taxon>Ecdysozoa</taxon>
        <taxon>Nematoda</taxon>
        <taxon>Chromadorea</taxon>
        <taxon>Rhabditida</taxon>
        <taxon>Spirurina</taxon>
        <taxon>Ascaridomorpha</taxon>
        <taxon>Ascaridoidea</taxon>
        <taxon>Toxocaridae</taxon>
        <taxon>Toxocara</taxon>
    </lineage>
</organism>
<dbReference type="PANTHER" id="PTHR13208">
    <property type="entry name" value="MEDIATOR OF RNA POLYMERASE II TRANSCRIPTION SUBUNIT 4"/>
    <property type="match status" value="1"/>
</dbReference>
<comment type="subunit">
    <text evidence="8">Component of the Mediator complex.</text>
</comment>
<evidence type="ECO:0000256" key="3">
    <source>
        <dbReference type="ARBA" id="ARBA00020629"/>
    </source>
</evidence>
<dbReference type="EMBL" id="UYWY01000450">
    <property type="protein sequence ID" value="VDM24872.1"/>
    <property type="molecule type" value="Genomic_DNA"/>
</dbReference>
<proteinExistence type="inferred from homology"/>
<keyword evidence="4 8" id="KW-0805">Transcription regulation</keyword>
<sequence>MTDGRSLRECLLESVDDLDAVVKQMVAFLLERDRTCESMESLSEAFRRKQEQLKQLLSKVHDHRAREQTIRNLEKAVEERDAVIENIQNKLQVAETALTGAVYQAGIKIKAIRQAETKKVNSEQVIRFANQISKSYSVAAPLFWRLGDASRPFPTEMELRVSSLAAPRVTAPTATPALSLLRQPTASATGMLRGTGRGASPMASSFSAAAMQQQQRSWSPRGGFIGQSSSPRGRGSRGGLISPRMNAGASALLQRRQSGTSPRISSPSSVYSMGGKGMPPPVKNVEQMSSDSSSSSSSDEGSPS</sequence>
<feature type="region of interest" description="Disordered" evidence="10">
    <location>
        <begin position="189"/>
        <end position="304"/>
    </location>
</feature>
<evidence type="ECO:0000256" key="1">
    <source>
        <dbReference type="ARBA" id="ARBA00004123"/>
    </source>
</evidence>
<evidence type="ECO:0000313" key="11">
    <source>
        <dbReference type="EMBL" id="VDM24872.1"/>
    </source>
</evidence>
<evidence type="ECO:0000256" key="7">
    <source>
        <dbReference type="ARBA" id="ARBA00031257"/>
    </source>
</evidence>
<dbReference type="AlphaFoldDB" id="A0A183TX21"/>
<dbReference type="WBParaSite" id="TCNE_0000079001-mRNA-1">
    <property type="protein sequence ID" value="TCNE_0000079001-mRNA-1"/>
    <property type="gene ID" value="TCNE_0000079001"/>
</dbReference>
<keyword evidence="5 8" id="KW-0804">Transcription</keyword>
<dbReference type="GO" id="GO:0016592">
    <property type="term" value="C:mediator complex"/>
    <property type="evidence" value="ECO:0007669"/>
    <property type="project" value="InterPro"/>
</dbReference>
<dbReference type="GO" id="GO:0070847">
    <property type="term" value="C:core mediator complex"/>
    <property type="evidence" value="ECO:0007669"/>
    <property type="project" value="TreeGrafter"/>
</dbReference>
<reference evidence="11 12" key="2">
    <citation type="submission" date="2018-11" db="EMBL/GenBank/DDBJ databases">
        <authorList>
            <consortium name="Pathogen Informatics"/>
        </authorList>
    </citation>
    <scope>NUCLEOTIDE SEQUENCE [LARGE SCALE GENOMIC DNA]</scope>
</reference>
<keyword evidence="12" id="KW-1185">Reference proteome</keyword>
<dbReference type="GO" id="GO:0003712">
    <property type="term" value="F:transcription coregulator activity"/>
    <property type="evidence" value="ECO:0007669"/>
    <property type="project" value="InterPro"/>
</dbReference>
<dbReference type="GO" id="GO:0006357">
    <property type="term" value="P:regulation of transcription by RNA polymerase II"/>
    <property type="evidence" value="ECO:0007669"/>
    <property type="project" value="InterPro"/>
</dbReference>
<dbReference type="Proteomes" id="UP000050794">
    <property type="component" value="Unassembled WGS sequence"/>
</dbReference>
<comment type="similarity">
    <text evidence="2 8">Belongs to the Mediator complex subunit 4 family.</text>
</comment>
<keyword evidence="6 8" id="KW-0539">Nucleus</keyword>
<evidence type="ECO:0000256" key="8">
    <source>
        <dbReference type="RuleBase" id="RU364141"/>
    </source>
</evidence>
<evidence type="ECO:0000256" key="10">
    <source>
        <dbReference type="SAM" id="MobiDB-lite"/>
    </source>
</evidence>
<keyword evidence="8" id="KW-0010">Activator</keyword>
<evidence type="ECO:0000313" key="12">
    <source>
        <dbReference type="Proteomes" id="UP000050794"/>
    </source>
</evidence>
<keyword evidence="9" id="KW-0175">Coiled coil</keyword>
<dbReference type="PANTHER" id="PTHR13208:SF2">
    <property type="entry name" value="MEDIATOR OF RNA POLYMERASE II TRANSCRIPTION SUBUNIT 4"/>
    <property type="match status" value="1"/>
</dbReference>
<evidence type="ECO:0000256" key="6">
    <source>
        <dbReference type="ARBA" id="ARBA00023242"/>
    </source>
</evidence>